<evidence type="ECO:0000313" key="1">
    <source>
        <dbReference type="EMBL" id="CAK8672873.1"/>
    </source>
</evidence>
<proteinExistence type="predicted"/>
<reference evidence="1 2" key="1">
    <citation type="submission" date="2024-02" db="EMBL/GenBank/DDBJ databases">
        <authorList>
            <person name="Daric V."/>
            <person name="Darras S."/>
        </authorList>
    </citation>
    <scope>NUCLEOTIDE SEQUENCE [LARGE SCALE GENOMIC DNA]</scope>
</reference>
<protein>
    <submittedName>
        <fullName evidence="1">Uncharacterized protein</fullName>
    </submittedName>
</protein>
<dbReference type="Proteomes" id="UP001642483">
    <property type="component" value="Unassembled WGS sequence"/>
</dbReference>
<accession>A0ABP0F4C4</accession>
<evidence type="ECO:0000313" key="2">
    <source>
        <dbReference type="Proteomes" id="UP001642483"/>
    </source>
</evidence>
<name>A0ABP0F4C4_CLALP</name>
<comment type="caution">
    <text evidence="1">The sequence shown here is derived from an EMBL/GenBank/DDBJ whole genome shotgun (WGS) entry which is preliminary data.</text>
</comment>
<sequence>MWVALVDTWDWETVLFHQVIYAPVINTKPHLARFFSYKNNGAGPRGCGCANQALFLHFREDFFYLSLVSRGYSAMRLSHGGASPNIDMVFYQVGFA</sequence>
<organism evidence="1 2">
    <name type="scientific">Clavelina lepadiformis</name>
    <name type="common">Light-bulb sea squirt</name>
    <name type="synonym">Ascidia lepadiformis</name>
    <dbReference type="NCBI Taxonomy" id="159417"/>
    <lineage>
        <taxon>Eukaryota</taxon>
        <taxon>Metazoa</taxon>
        <taxon>Chordata</taxon>
        <taxon>Tunicata</taxon>
        <taxon>Ascidiacea</taxon>
        <taxon>Aplousobranchia</taxon>
        <taxon>Clavelinidae</taxon>
        <taxon>Clavelina</taxon>
    </lineage>
</organism>
<dbReference type="EMBL" id="CAWYQH010000001">
    <property type="protein sequence ID" value="CAK8672873.1"/>
    <property type="molecule type" value="Genomic_DNA"/>
</dbReference>
<gene>
    <name evidence="1" type="ORF">CVLEPA_LOCUS2550</name>
</gene>
<keyword evidence="2" id="KW-1185">Reference proteome</keyword>